<sequence>MLGKRQSEADSAVISVILNGEPRQVREGSIADLVASLGLDVKKVAVERNRAIVPRSTLAEVALAEGDALEIVHFVGGG</sequence>
<evidence type="ECO:0000313" key="1">
    <source>
        <dbReference type="EMBL" id="AMU88687.1"/>
    </source>
</evidence>
<dbReference type="InterPro" id="IPR003749">
    <property type="entry name" value="ThiS/MoaD-like"/>
</dbReference>
<dbReference type="PANTHER" id="PTHR34472:SF1">
    <property type="entry name" value="SULFUR CARRIER PROTEIN THIS"/>
    <property type="match status" value="1"/>
</dbReference>
<dbReference type="InterPro" id="IPR012675">
    <property type="entry name" value="Beta-grasp_dom_sf"/>
</dbReference>
<name>A0AAC8YZ04_SPHMC</name>
<dbReference type="EMBL" id="CP013344">
    <property type="protein sequence ID" value="AMU88687.1"/>
    <property type="molecule type" value="Genomic_DNA"/>
</dbReference>
<gene>
    <name evidence="1" type="ORF">ATM17_06475</name>
</gene>
<dbReference type="Gene3D" id="3.10.20.30">
    <property type="match status" value="1"/>
</dbReference>
<organism evidence="1 2">
    <name type="scientific">Sphingopyxis macrogoltabida</name>
    <name type="common">Sphingomonas macrogoltabidus</name>
    <dbReference type="NCBI Taxonomy" id="33050"/>
    <lineage>
        <taxon>Bacteria</taxon>
        <taxon>Pseudomonadati</taxon>
        <taxon>Pseudomonadota</taxon>
        <taxon>Alphaproteobacteria</taxon>
        <taxon>Sphingomonadales</taxon>
        <taxon>Sphingomonadaceae</taxon>
        <taxon>Sphingopyxis</taxon>
    </lineage>
</organism>
<dbReference type="CDD" id="cd00565">
    <property type="entry name" value="Ubl_ThiS"/>
    <property type="match status" value="1"/>
</dbReference>
<evidence type="ECO:0000313" key="2">
    <source>
        <dbReference type="Proteomes" id="UP000076088"/>
    </source>
</evidence>
<proteinExistence type="predicted"/>
<dbReference type="NCBIfam" id="TIGR01683">
    <property type="entry name" value="thiS"/>
    <property type="match status" value="1"/>
</dbReference>
<dbReference type="Pfam" id="PF02597">
    <property type="entry name" value="ThiS"/>
    <property type="match status" value="1"/>
</dbReference>
<dbReference type="InterPro" id="IPR016155">
    <property type="entry name" value="Mopterin_synth/thiamin_S_b"/>
</dbReference>
<dbReference type="InterPro" id="IPR010035">
    <property type="entry name" value="Thi_S"/>
</dbReference>
<dbReference type="AlphaFoldDB" id="A0AAC8YZ04"/>
<reference evidence="2" key="1">
    <citation type="submission" date="2015-11" db="EMBL/GenBank/DDBJ databases">
        <title>Complete genome sequence of a polyethylene-glycol degrader Sphingopyxis macrogoltabida 203N (NBRC 111659).</title>
        <authorList>
            <person name="Yoshiyuki O."/>
            <person name="Shouta N."/>
            <person name="Nagata Y."/>
            <person name="Numata M."/>
            <person name="Tsuchikane K."/>
            <person name="Hosoyama A."/>
            <person name="Yamazoe A."/>
            <person name="Tsuda M."/>
            <person name="Fujita N."/>
            <person name="Kawai F."/>
        </authorList>
    </citation>
    <scope>NUCLEOTIDE SEQUENCE [LARGE SCALE GENOMIC DNA]</scope>
    <source>
        <strain evidence="2">203N</strain>
    </source>
</reference>
<accession>A0AAC8YZ04</accession>
<dbReference type="Proteomes" id="UP000076088">
    <property type="component" value="Chromosome"/>
</dbReference>
<dbReference type="PANTHER" id="PTHR34472">
    <property type="entry name" value="SULFUR CARRIER PROTEIN THIS"/>
    <property type="match status" value="1"/>
</dbReference>
<protein>
    <submittedName>
        <fullName evidence="1">Bifunctional sulfur carrier protein/thiazole synthase</fullName>
    </submittedName>
</protein>
<keyword evidence="2" id="KW-1185">Reference proteome</keyword>
<dbReference type="SUPFAM" id="SSF54285">
    <property type="entry name" value="MoaD/ThiS"/>
    <property type="match status" value="1"/>
</dbReference>
<reference evidence="1 2" key="2">
    <citation type="journal article" date="2016" name="Genome Announc.">
        <title>Complete Genome Sequence of Sphingopyxis macrogoltabida Strain 203N (NBRC 111659), a Polyethylene Glycol Degrader.</title>
        <authorList>
            <person name="Ohtsubo Y."/>
            <person name="Nonoyama S."/>
            <person name="Nagata Y."/>
            <person name="Numata M."/>
            <person name="Tsuchikane K."/>
            <person name="Hosoyama A."/>
            <person name="Yamazoe A."/>
            <person name="Tsuda M."/>
            <person name="Fujita N."/>
            <person name="Kawai F."/>
        </authorList>
    </citation>
    <scope>NUCLEOTIDE SEQUENCE [LARGE SCALE GENOMIC DNA]</scope>
    <source>
        <strain evidence="1 2">203N</strain>
    </source>
</reference>